<dbReference type="eggNOG" id="COG5278">
    <property type="taxonomic scope" value="Bacteria"/>
</dbReference>
<dbReference type="SUPFAM" id="SSF55781">
    <property type="entry name" value="GAF domain-like"/>
    <property type="match status" value="1"/>
</dbReference>
<dbReference type="InterPro" id="IPR043128">
    <property type="entry name" value="Rev_trsase/Diguanyl_cyclase"/>
</dbReference>
<feature type="modified residue" description="4-aspartylphosphate" evidence="3">
    <location>
        <position position="988"/>
    </location>
</feature>
<keyword evidence="11" id="KW-1185">Reference proteome</keyword>
<dbReference type="InterPro" id="IPR000160">
    <property type="entry name" value="GGDEF_dom"/>
</dbReference>
<evidence type="ECO:0000256" key="1">
    <source>
        <dbReference type="ARBA" id="ARBA00022679"/>
    </source>
</evidence>
<dbReference type="KEGG" id="saci:Sinac_4735"/>
<dbReference type="OrthoDB" id="9798833at2"/>
<dbReference type="InterPro" id="IPR029016">
    <property type="entry name" value="GAF-like_dom_sf"/>
</dbReference>
<dbReference type="InterPro" id="IPR029787">
    <property type="entry name" value="Nucleotide_cyclase"/>
</dbReference>
<accession>L0DJU7</accession>
<dbReference type="CDD" id="cd01949">
    <property type="entry name" value="GGDEF"/>
    <property type="match status" value="1"/>
</dbReference>
<dbReference type="Pfam" id="PF13185">
    <property type="entry name" value="GAF_2"/>
    <property type="match status" value="1"/>
</dbReference>
<dbReference type="STRING" id="886293.Sinac_4735"/>
<dbReference type="eggNOG" id="COG2202">
    <property type="taxonomic scope" value="Bacteria"/>
</dbReference>
<dbReference type="SMART" id="SM00471">
    <property type="entry name" value="HDc"/>
    <property type="match status" value="1"/>
</dbReference>
<proteinExistence type="predicted"/>
<dbReference type="CDD" id="cd00130">
    <property type="entry name" value="PAS"/>
    <property type="match status" value="1"/>
</dbReference>
<dbReference type="SMART" id="SM00448">
    <property type="entry name" value="REC"/>
    <property type="match status" value="1"/>
</dbReference>
<evidence type="ECO:0000259" key="7">
    <source>
        <dbReference type="PROSITE" id="PS50113"/>
    </source>
</evidence>
<dbReference type="PROSITE" id="PS50110">
    <property type="entry name" value="RESPONSE_REGULATORY"/>
    <property type="match status" value="1"/>
</dbReference>
<feature type="domain" description="PAS" evidence="6">
    <location>
        <begin position="372"/>
        <end position="444"/>
    </location>
</feature>
<feature type="domain" description="GGDEF" evidence="8">
    <location>
        <begin position="1119"/>
        <end position="1248"/>
    </location>
</feature>
<dbReference type="AlphaFoldDB" id="L0DJU7"/>
<dbReference type="Pfam" id="PF13487">
    <property type="entry name" value="HD_5"/>
    <property type="match status" value="1"/>
</dbReference>
<dbReference type="FunFam" id="3.30.70.270:FF:000001">
    <property type="entry name" value="Diguanylate cyclase domain protein"/>
    <property type="match status" value="1"/>
</dbReference>
<dbReference type="CDD" id="cd19410">
    <property type="entry name" value="HK9-like_sensor"/>
    <property type="match status" value="1"/>
</dbReference>
<name>L0DJU7_SINAD</name>
<dbReference type="Pfam" id="PF00990">
    <property type="entry name" value="GGDEF"/>
    <property type="match status" value="1"/>
</dbReference>
<dbReference type="NCBIfam" id="TIGR00254">
    <property type="entry name" value="GGDEF"/>
    <property type="match status" value="1"/>
</dbReference>
<dbReference type="GO" id="GO:0016301">
    <property type="term" value="F:kinase activity"/>
    <property type="evidence" value="ECO:0007669"/>
    <property type="project" value="UniProtKB-KW"/>
</dbReference>
<dbReference type="CDD" id="cd17546">
    <property type="entry name" value="REC_hyHK_CKI1_RcsC-like"/>
    <property type="match status" value="1"/>
</dbReference>
<keyword evidence="4" id="KW-0472">Membrane</keyword>
<keyword evidence="4" id="KW-1133">Transmembrane helix</keyword>
<dbReference type="InterPro" id="IPR000700">
    <property type="entry name" value="PAS-assoc_C"/>
</dbReference>
<dbReference type="PANTHER" id="PTHR45228">
    <property type="entry name" value="CYCLIC DI-GMP PHOSPHODIESTERASE TM_0186-RELATED"/>
    <property type="match status" value="1"/>
</dbReference>
<dbReference type="SMART" id="SM00086">
    <property type="entry name" value="PAC"/>
    <property type="match status" value="1"/>
</dbReference>
<feature type="transmembrane region" description="Helical" evidence="4">
    <location>
        <begin position="27"/>
        <end position="54"/>
    </location>
</feature>
<feature type="domain" description="HD-GYP" evidence="9">
    <location>
        <begin position="680"/>
        <end position="875"/>
    </location>
</feature>
<dbReference type="InterPro" id="IPR011006">
    <property type="entry name" value="CheY-like_superfamily"/>
</dbReference>
<evidence type="ECO:0000259" key="6">
    <source>
        <dbReference type="PROSITE" id="PS50112"/>
    </source>
</evidence>
<dbReference type="SUPFAM" id="SSF52172">
    <property type="entry name" value="CheY-like"/>
    <property type="match status" value="1"/>
</dbReference>
<dbReference type="InterPro" id="IPR052020">
    <property type="entry name" value="Cyclic_di-GMP/3'3'-cGAMP_PDE"/>
</dbReference>
<dbReference type="SUPFAM" id="SSF109604">
    <property type="entry name" value="HD-domain/PDEase-like"/>
    <property type="match status" value="1"/>
</dbReference>
<dbReference type="InterPro" id="IPR037522">
    <property type="entry name" value="HD_GYP_dom"/>
</dbReference>
<dbReference type="Gene3D" id="3.30.70.270">
    <property type="match status" value="1"/>
</dbReference>
<dbReference type="eggNOG" id="COG3437">
    <property type="taxonomic scope" value="Bacteria"/>
</dbReference>
<dbReference type="RefSeq" id="WP_015248020.1">
    <property type="nucleotide sequence ID" value="NC_019892.1"/>
</dbReference>
<dbReference type="CDD" id="cd00077">
    <property type="entry name" value="HDc"/>
    <property type="match status" value="1"/>
</dbReference>
<evidence type="ECO:0000313" key="10">
    <source>
        <dbReference type="EMBL" id="AGA28906.1"/>
    </source>
</evidence>
<dbReference type="eggNOG" id="COG3706">
    <property type="taxonomic scope" value="Bacteria"/>
</dbReference>
<dbReference type="Pfam" id="PF05227">
    <property type="entry name" value="CHASE3"/>
    <property type="match status" value="1"/>
</dbReference>
<dbReference type="Pfam" id="PF08447">
    <property type="entry name" value="PAS_3"/>
    <property type="match status" value="1"/>
</dbReference>
<dbReference type="SMART" id="SM00267">
    <property type="entry name" value="GGDEF"/>
    <property type="match status" value="1"/>
</dbReference>
<sequence>MATEKPDPVHDAVSSPGEHTPGLLRSLLIQVIVLPLVLTAILAVIFLTSTVSLLNTSKRIEHTNRVIDQAHLVQMLLVGMENGLRGYLITGLTSFLEPYKSASGAIDTSLNELARLVADEPIQTKRVTQLQELTRRWTRDADEMIVLKQEGVGVLPNHDLNPAGNSLIDGIRNLLSKCIADEKAQSNRYGYSTRALATAGLISTGIAALILGAVLFIITRRQLFAVSSAYEIALATLRERSSSLARSEARFQAFMDYNPAVTFIKDDRGRYIYGNKAWVKLFGKPIEALLGRTDEELRGQETAELLTKSDREVLRTQAFVKAATETCDQVDQPHHWISLKYPIDDGSGQILIGGIAVDVTELRRAERDLRISEERYTLAMRGSSAGLWDWNCDNDVLYLSPRFKELIGYEDHEVENTLKSFVSLLHDHDCERVMFAFSEHLTRQAPYDVEYRLRNKAGVYRWFHARGQAIWDQNGKATRMSGSITDITARKLAEEEVLALNARLERRLQRLASLRRIDSAITAGLDLPTILNLVLDQVKAQLHVDACDLLLLDPRTQTLETAASWGFRTEAIGNAHVPLCRHGGGRVALEHRSMHIADLNRSDETFVRAAEFAQEGFVTYHAVPLLAKGEVKGILEVFHRSPFEIDQEWSDLLELLASQAAIAVENVSLYEGLRRANTELTLAYDATIEGWSHALDLRDKETEGHCRRVTEMTVRLARAMGVGQDEIIQIRRGALLHDIGKMGIPDRILLKPGPLNEEEWQIMRQHPEYARDLLSRIQFLRPAIDIPFCHHEKWDGSGYPQGLAGEEIPLAARIFTVADIWDALSNDRPYRKAWPLGRVMEYIASLAGTALDPLVVETFLRLHASGPHSGLDQSATELLRTFPTKSSLVENASIDQNHEGALQHSRKTTAVKPLPHTNPSITVPVPFRFSESPPQPGLTVLIADENQAAAHVLQQGLEAMGHHAIVALDGHKAWQTIRQDRVQAVLADWHLPLIDGRELCRRIRGEANLAATYVILTGERNEDQQELGELPADADDFLAKPIDPRDLTARLTVALRFLRAEEMILDRTAQAKRMYVELRDQNERLAELVATDPLTGLSNRRHLLEVLETQAALTLRQKQPLSLAILDVDLFKQYNDDYGHRAGDEVLCRIADILRTNVRACDLVARYGGEEFIVVMPMTAVDGSREVAERLRSAVADWAWPLRPITSSVGVATMTPSYLDISKLMEAADQALYRSKQRGRDRVTHRDELYPADDGKLLQPA</sequence>
<feature type="domain" description="Response regulatory" evidence="5">
    <location>
        <begin position="939"/>
        <end position="1055"/>
    </location>
</feature>
<dbReference type="Gene3D" id="3.40.50.2300">
    <property type="match status" value="1"/>
</dbReference>
<dbReference type="InterPro" id="IPR013655">
    <property type="entry name" value="PAS_fold_3"/>
</dbReference>
<evidence type="ECO:0000259" key="5">
    <source>
        <dbReference type="PROSITE" id="PS50110"/>
    </source>
</evidence>
<evidence type="ECO:0000259" key="8">
    <source>
        <dbReference type="PROSITE" id="PS50887"/>
    </source>
</evidence>
<evidence type="ECO:0000256" key="2">
    <source>
        <dbReference type="ARBA" id="ARBA00022777"/>
    </source>
</evidence>
<dbReference type="Pfam" id="PF08448">
    <property type="entry name" value="PAS_4"/>
    <property type="match status" value="1"/>
</dbReference>
<keyword evidence="1" id="KW-0808">Transferase</keyword>
<dbReference type="InterPro" id="IPR000014">
    <property type="entry name" value="PAS"/>
</dbReference>
<dbReference type="GO" id="GO:0000160">
    <property type="term" value="P:phosphorelay signal transduction system"/>
    <property type="evidence" value="ECO:0007669"/>
    <property type="project" value="InterPro"/>
</dbReference>
<dbReference type="PROSITE" id="PS50887">
    <property type="entry name" value="GGDEF"/>
    <property type="match status" value="1"/>
</dbReference>
<gene>
    <name evidence="10" type="ordered locus">Sinac_4735</name>
</gene>
<dbReference type="SMART" id="SM00065">
    <property type="entry name" value="GAF"/>
    <property type="match status" value="1"/>
</dbReference>
<feature type="domain" description="PAS" evidence="6">
    <location>
        <begin position="247"/>
        <end position="317"/>
    </location>
</feature>
<dbReference type="HOGENOM" id="CLU_264824_0_0_0"/>
<protein>
    <submittedName>
        <fullName evidence="10">PAS domain S-box/diguanylate cyclase (GGDEF) domain-containing protein</fullName>
    </submittedName>
</protein>
<dbReference type="Gene3D" id="3.30.450.40">
    <property type="match status" value="1"/>
</dbReference>
<keyword evidence="2" id="KW-0418">Kinase</keyword>
<dbReference type="PROSITE" id="PS50112">
    <property type="entry name" value="PAS"/>
    <property type="match status" value="2"/>
</dbReference>
<dbReference type="SUPFAM" id="SSF55073">
    <property type="entry name" value="Nucleotide cyclase"/>
    <property type="match status" value="1"/>
</dbReference>
<dbReference type="PROSITE" id="PS51832">
    <property type="entry name" value="HD_GYP"/>
    <property type="match status" value="1"/>
</dbReference>
<dbReference type="PANTHER" id="PTHR45228:SF1">
    <property type="entry name" value="CYCLIC DI-GMP PHOSPHODIESTERASE TM_0186"/>
    <property type="match status" value="1"/>
</dbReference>
<reference evidence="10 11" key="1">
    <citation type="submission" date="2012-02" db="EMBL/GenBank/DDBJ databases">
        <title>Complete sequence of chromosome of Singulisphaera acidiphila DSM 18658.</title>
        <authorList>
            <consortium name="US DOE Joint Genome Institute (JGI-PGF)"/>
            <person name="Lucas S."/>
            <person name="Copeland A."/>
            <person name="Lapidus A."/>
            <person name="Glavina del Rio T."/>
            <person name="Dalin E."/>
            <person name="Tice H."/>
            <person name="Bruce D."/>
            <person name="Goodwin L."/>
            <person name="Pitluck S."/>
            <person name="Peters L."/>
            <person name="Ovchinnikova G."/>
            <person name="Chertkov O."/>
            <person name="Kyrpides N."/>
            <person name="Mavromatis K."/>
            <person name="Ivanova N."/>
            <person name="Brettin T."/>
            <person name="Detter J.C."/>
            <person name="Han C."/>
            <person name="Larimer F."/>
            <person name="Land M."/>
            <person name="Hauser L."/>
            <person name="Markowitz V."/>
            <person name="Cheng J.-F."/>
            <person name="Hugenholtz P."/>
            <person name="Woyke T."/>
            <person name="Wu D."/>
            <person name="Tindall B."/>
            <person name="Pomrenke H."/>
            <person name="Brambilla E."/>
            <person name="Klenk H.-P."/>
            <person name="Eisen J.A."/>
        </authorList>
    </citation>
    <scope>NUCLEOTIDE SEQUENCE [LARGE SCALE GENOMIC DNA]</scope>
    <source>
        <strain evidence="11">ATCC BAA-1392 / DSM 18658 / VKM B-2454 / MOB10</strain>
    </source>
</reference>
<dbReference type="InterPro" id="IPR003607">
    <property type="entry name" value="HD/PDEase_dom"/>
</dbReference>
<dbReference type="Pfam" id="PF00072">
    <property type="entry name" value="Response_reg"/>
    <property type="match status" value="1"/>
</dbReference>
<dbReference type="NCBIfam" id="TIGR00229">
    <property type="entry name" value="sensory_box"/>
    <property type="match status" value="2"/>
</dbReference>
<evidence type="ECO:0000313" key="11">
    <source>
        <dbReference type="Proteomes" id="UP000010798"/>
    </source>
</evidence>
<feature type="domain" description="PAC" evidence="7">
    <location>
        <begin position="447"/>
        <end position="499"/>
    </location>
</feature>
<evidence type="ECO:0000256" key="4">
    <source>
        <dbReference type="SAM" id="Phobius"/>
    </source>
</evidence>
<dbReference type="EMBL" id="CP003364">
    <property type="protein sequence ID" value="AGA28906.1"/>
    <property type="molecule type" value="Genomic_DNA"/>
</dbReference>
<dbReference type="InterPro" id="IPR001610">
    <property type="entry name" value="PAC"/>
</dbReference>
<dbReference type="InterPro" id="IPR003018">
    <property type="entry name" value="GAF"/>
</dbReference>
<evidence type="ECO:0000259" key="9">
    <source>
        <dbReference type="PROSITE" id="PS51832"/>
    </source>
</evidence>
<dbReference type="SUPFAM" id="SSF55785">
    <property type="entry name" value="PYP-like sensor domain (PAS domain)"/>
    <property type="match status" value="2"/>
</dbReference>
<keyword evidence="3" id="KW-0597">Phosphoprotein</keyword>
<dbReference type="Gene3D" id="1.10.3210.10">
    <property type="entry name" value="Hypothetical protein af1432"/>
    <property type="match status" value="1"/>
</dbReference>
<dbReference type="eggNOG" id="COG2203">
    <property type="taxonomic scope" value="Bacteria"/>
</dbReference>
<dbReference type="InterPro" id="IPR013656">
    <property type="entry name" value="PAS_4"/>
</dbReference>
<dbReference type="SMART" id="SM00091">
    <property type="entry name" value="PAS"/>
    <property type="match status" value="2"/>
</dbReference>
<dbReference type="Gene3D" id="3.30.450.20">
    <property type="entry name" value="PAS domain"/>
    <property type="match status" value="2"/>
</dbReference>
<evidence type="ECO:0000256" key="3">
    <source>
        <dbReference type="PROSITE-ProRule" id="PRU00169"/>
    </source>
</evidence>
<dbReference type="InterPro" id="IPR001789">
    <property type="entry name" value="Sig_transdc_resp-reg_receiver"/>
</dbReference>
<dbReference type="InterPro" id="IPR035965">
    <property type="entry name" value="PAS-like_dom_sf"/>
</dbReference>
<organism evidence="10 11">
    <name type="scientific">Singulisphaera acidiphila (strain ATCC BAA-1392 / DSM 18658 / VKM B-2454 / MOB10)</name>
    <dbReference type="NCBI Taxonomy" id="886293"/>
    <lineage>
        <taxon>Bacteria</taxon>
        <taxon>Pseudomonadati</taxon>
        <taxon>Planctomycetota</taxon>
        <taxon>Planctomycetia</taxon>
        <taxon>Isosphaerales</taxon>
        <taxon>Isosphaeraceae</taxon>
        <taxon>Singulisphaera</taxon>
    </lineage>
</organism>
<feature type="transmembrane region" description="Helical" evidence="4">
    <location>
        <begin position="195"/>
        <end position="218"/>
    </location>
</feature>
<dbReference type="PROSITE" id="PS50113">
    <property type="entry name" value="PAC"/>
    <property type="match status" value="1"/>
</dbReference>
<keyword evidence="4" id="KW-0812">Transmembrane</keyword>
<dbReference type="Proteomes" id="UP000010798">
    <property type="component" value="Chromosome"/>
</dbReference>
<dbReference type="InterPro" id="IPR007891">
    <property type="entry name" value="CHASE3"/>
</dbReference>